<name>A0A1Z3HTE6_9CYAN</name>
<dbReference type="HAMAP" id="MF_01023">
    <property type="entry name" value="HisC_aminotrans_2"/>
    <property type="match status" value="1"/>
</dbReference>
<dbReference type="Gene3D" id="3.90.1150.10">
    <property type="entry name" value="Aspartate Aminotransferase, domain 1"/>
    <property type="match status" value="1"/>
</dbReference>
<dbReference type="GO" id="GO:0030170">
    <property type="term" value="F:pyridoxal phosphate binding"/>
    <property type="evidence" value="ECO:0007669"/>
    <property type="project" value="InterPro"/>
</dbReference>
<keyword evidence="9 11" id="KW-0368">Histidine biosynthesis</keyword>
<reference evidence="13 14" key="1">
    <citation type="journal article" date="2016" name="Biochim. Biophys. Acta">
        <title>Characterization of red-shifted phycobilisomes isolated from the chlorophyll f-containing cyanobacterium Halomicronema hongdechloris.</title>
        <authorList>
            <person name="Li Y."/>
            <person name="Lin Y."/>
            <person name="Garvey C.J."/>
            <person name="Birch D."/>
            <person name="Corkery R.W."/>
            <person name="Loughlin P.C."/>
            <person name="Scheer H."/>
            <person name="Willows R.D."/>
            <person name="Chen M."/>
        </authorList>
    </citation>
    <scope>NUCLEOTIDE SEQUENCE [LARGE SCALE GENOMIC DNA]</scope>
    <source>
        <strain evidence="13 14">C2206</strain>
    </source>
</reference>
<evidence type="ECO:0000256" key="5">
    <source>
        <dbReference type="ARBA" id="ARBA00022576"/>
    </source>
</evidence>
<dbReference type="InterPro" id="IPR004839">
    <property type="entry name" value="Aminotransferase_I/II_large"/>
</dbReference>
<proteinExistence type="inferred from homology"/>
<accession>A0A1Z3HTE6</accession>
<comment type="pathway">
    <text evidence="2 11">Amino-acid biosynthesis; L-histidine biosynthesis; L-histidine from 5-phospho-alpha-D-ribose 1-diphosphate: step 7/9.</text>
</comment>
<organism evidence="13 14">
    <name type="scientific">Halomicronema hongdechloris C2206</name>
    <dbReference type="NCBI Taxonomy" id="1641165"/>
    <lineage>
        <taxon>Bacteria</taxon>
        <taxon>Bacillati</taxon>
        <taxon>Cyanobacteriota</taxon>
        <taxon>Cyanophyceae</taxon>
        <taxon>Nodosilineales</taxon>
        <taxon>Nodosilineaceae</taxon>
        <taxon>Halomicronema</taxon>
    </lineage>
</organism>
<evidence type="ECO:0000256" key="9">
    <source>
        <dbReference type="ARBA" id="ARBA00023102"/>
    </source>
</evidence>
<dbReference type="InterPro" id="IPR050106">
    <property type="entry name" value="HistidinolP_aminotransfase"/>
</dbReference>
<dbReference type="Proteomes" id="UP000191901">
    <property type="component" value="Chromosome"/>
</dbReference>
<evidence type="ECO:0000256" key="6">
    <source>
        <dbReference type="ARBA" id="ARBA00022605"/>
    </source>
</evidence>
<evidence type="ECO:0000256" key="4">
    <source>
        <dbReference type="ARBA" id="ARBA00011738"/>
    </source>
</evidence>
<evidence type="ECO:0000256" key="11">
    <source>
        <dbReference type="HAMAP-Rule" id="MF_01023"/>
    </source>
</evidence>
<evidence type="ECO:0000313" key="14">
    <source>
        <dbReference type="Proteomes" id="UP000191901"/>
    </source>
</evidence>
<evidence type="ECO:0000259" key="12">
    <source>
        <dbReference type="Pfam" id="PF00155"/>
    </source>
</evidence>
<dbReference type="SUPFAM" id="SSF53383">
    <property type="entry name" value="PLP-dependent transferases"/>
    <property type="match status" value="1"/>
</dbReference>
<comment type="catalytic activity">
    <reaction evidence="10 11">
        <text>L-histidinol phosphate + 2-oxoglutarate = 3-(imidazol-4-yl)-2-oxopropyl phosphate + L-glutamate</text>
        <dbReference type="Rhea" id="RHEA:23744"/>
        <dbReference type="ChEBI" id="CHEBI:16810"/>
        <dbReference type="ChEBI" id="CHEBI:29985"/>
        <dbReference type="ChEBI" id="CHEBI:57766"/>
        <dbReference type="ChEBI" id="CHEBI:57980"/>
        <dbReference type="EC" id="2.6.1.9"/>
    </reaction>
</comment>
<dbReference type="PANTHER" id="PTHR43643">
    <property type="entry name" value="HISTIDINOL-PHOSPHATE AMINOTRANSFERASE 2"/>
    <property type="match status" value="1"/>
</dbReference>
<keyword evidence="6 11" id="KW-0028">Amino-acid biosynthesis</keyword>
<dbReference type="EMBL" id="CP021983">
    <property type="protein sequence ID" value="ASC73555.1"/>
    <property type="molecule type" value="Genomic_DNA"/>
</dbReference>
<evidence type="ECO:0000256" key="7">
    <source>
        <dbReference type="ARBA" id="ARBA00022679"/>
    </source>
</evidence>
<keyword evidence="14" id="KW-1185">Reference proteome</keyword>
<comment type="subunit">
    <text evidence="4 11">Homodimer.</text>
</comment>
<sequence>MSLPYLRPDLLQFTAYAPHPQGNDATPPPAAIDQLDTNECPYDLPPALKQRLAWQYQQEIAANRYPDGSHGELKRAIATYVQASSGLAGITAAHISVGNGSDELIRSLLIATCLGGEGAILVSQPTFSMYAILAQTLGIPVISLERQPETFELDLEAAERAMAQAEVPVRVVFMVHPNSPTGNALTPAELHWLRHLPETVLVVVDEAYFEFSQQTTGADALRRPNWLVLRTFSKALRLAAHRVGYALAQPPLIQTLEKLRLPYNLPSMSQAAARLALAHASELLAIVPQIQAERHRLIEGLRPYPQLRVWPSQANFIYARPSQPQGLNLDTLTHRLRQQGTHIRHTGGGLRITVGSPAENQRTLARLIPWLES</sequence>
<evidence type="ECO:0000313" key="13">
    <source>
        <dbReference type="EMBL" id="ASC73555.1"/>
    </source>
</evidence>
<dbReference type="OrthoDB" id="9813612at2"/>
<feature type="modified residue" description="N6-(pyridoxal phosphate)lysine" evidence="11">
    <location>
        <position position="234"/>
    </location>
</feature>
<dbReference type="UniPathway" id="UPA00031">
    <property type="reaction ID" value="UER00012"/>
</dbReference>
<comment type="similarity">
    <text evidence="3 11">Belongs to the class-II pyridoxal-phosphate-dependent aminotransferase family. Histidinol-phosphate aminotransferase subfamily.</text>
</comment>
<dbReference type="InterPro" id="IPR015422">
    <property type="entry name" value="PyrdxlP-dep_Trfase_small"/>
</dbReference>
<evidence type="ECO:0000256" key="3">
    <source>
        <dbReference type="ARBA" id="ARBA00007970"/>
    </source>
</evidence>
<evidence type="ECO:0000256" key="8">
    <source>
        <dbReference type="ARBA" id="ARBA00022898"/>
    </source>
</evidence>
<dbReference type="RefSeq" id="WP_088431026.1">
    <property type="nucleotide sequence ID" value="NZ_CP021983.2"/>
</dbReference>
<gene>
    <name evidence="11" type="primary">hisC</name>
    <name evidence="13" type="ORF">XM38_045240</name>
</gene>
<dbReference type="InterPro" id="IPR015421">
    <property type="entry name" value="PyrdxlP-dep_Trfase_major"/>
</dbReference>
<dbReference type="EC" id="2.6.1.9" evidence="11"/>
<protein>
    <recommendedName>
        <fullName evidence="11">Histidinol-phosphate aminotransferase</fullName>
        <ecNumber evidence="11">2.6.1.9</ecNumber>
    </recommendedName>
    <alternativeName>
        <fullName evidence="11">Imidazole acetol-phosphate transaminase</fullName>
    </alternativeName>
</protein>
<comment type="cofactor">
    <cofactor evidence="1 11">
        <name>pyridoxal 5'-phosphate</name>
        <dbReference type="ChEBI" id="CHEBI:597326"/>
    </cofactor>
</comment>
<keyword evidence="8 11" id="KW-0663">Pyridoxal phosphate</keyword>
<dbReference type="InterPro" id="IPR005861">
    <property type="entry name" value="HisP_aminotrans"/>
</dbReference>
<dbReference type="AlphaFoldDB" id="A0A1Z3HTE6"/>
<feature type="domain" description="Aminotransferase class I/classII large" evidence="12">
    <location>
        <begin position="35"/>
        <end position="367"/>
    </location>
</feature>
<dbReference type="GO" id="GO:0004400">
    <property type="term" value="F:histidinol-phosphate transaminase activity"/>
    <property type="evidence" value="ECO:0007669"/>
    <property type="project" value="UniProtKB-UniRule"/>
</dbReference>
<evidence type="ECO:0000256" key="10">
    <source>
        <dbReference type="ARBA" id="ARBA00047481"/>
    </source>
</evidence>
<dbReference type="KEGG" id="hhg:XM38_045240"/>
<keyword evidence="7 11" id="KW-0808">Transferase</keyword>
<dbReference type="GO" id="GO:0000105">
    <property type="term" value="P:L-histidine biosynthetic process"/>
    <property type="evidence" value="ECO:0007669"/>
    <property type="project" value="UniProtKB-UniRule"/>
</dbReference>
<dbReference type="CDD" id="cd00609">
    <property type="entry name" value="AAT_like"/>
    <property type="match status" value="1"/>
</dbReference>
<dbReference type="InterPro" id="IPR015424">
    <property type="entry name" value="PyrdxlP-dep_Trfase"/>
</dbReference>
<evidence type="ECO:0000256" key="1">
    <source>
        <dbReference type="ARBA" id="ARBA00001933"/>
    </source>
</evidence>
<dbReference type="Pfam" id="PF00155">
    <property type="entry name" value="Aminotran_1_2"/>
    <property type="match status" value="1"/>
</dbReference>
<evidence type="ECO:0000256" key="2">
    <source>
        <dbReference type="ARBA" id="ARBA00005011"/>
    </source>
</evidence>
<dbReference type="STRING" id="1641165.XM38_25205"/>
<dbReference type="NCBIfam" id="NF002726">
    <property type="entry name" value="PRK02610.1"/>
    <property type="match status" value="1"/>
</dbReference>
<dbReference type="PANTHER" id="PTHR43643:SF6">
    <property type="entry name" value="HISTIDINOL-PHOSPHATE AMINOTRANSFERASE"/>
    <property type="match status" value="1"/>
</dbReference>
<dbReference type="Gene3D" id="3.40.640.10">
    <property type="entry name" value="Type I PLP-dependent aspartate aminotransferase-like (Major domain)"/>
    <property type="match status" value="1"/>
</dbReference>
<keyword evidence="5 11" id="KW-0032">Aminotransferase</keyword>